<dbReference type="AlphaFoldDB" id="A0A151S8M6"/>
<protein>
    <submittedName>
        <fullName evidence="2">Ribonuclease H protein At1g65750 family</fullName>
    </submittedName>
</protein>
<evidence type="ECO:0000313" key="3">
    <source>
        <dbReference type="Proteomes" id="UP000075243"/>
    </source>
</evidence>
<proteinExistence type="predicted"/>
<organism evidence="2 3">
    <name type="scientific">Cajanus cajan</name>
    <name type="common">Pigeon pea</name>
    <name type="synonym">Cajanus indicus</name>
    <dbReference type="NCBI Taxonomy" id="3821"/>
    <lineage>
        <taxon>Eukaryota</taxon>
        <taxon>Viridiplantae</taxon>
        <taxon>Streptophyta</taxon>
        <taxon>Embryophyta</taxon>
        <taxon>Tracheophyta</taxon>
        <taxon>Spermatophyta</taxon>
        <taxon>Magnoliopsida</taxon>
        <taxon>eudicotyledons</taxon>
        <taxon>Gunneridae</taxon>
        <taxon>Pentapetalae</taxon>
        <taxon>rosids</taxon>
        <taxon>fabids</taxon>
        <taxon>Fabales</taxon>
        <taxon>Fabaceae</taxon>
        <taxon>Papilionoideae</taxon>
        <taxon>50 kb inversion clade</taxon>
        <taxon>NPAAA clade</taxon>
        <taxon>indigoferoid/millettioid clade</taxon>
        <taxon>Phaseoleae</taxon>
        <taxon>Cajanus</taxon>
    </lineage>
</organism>
<keyword evidence="1" id="KW-1133">Transmembrane helix</keyword>
<evidence type="ECO:0000313" key="2">
    <source>
        <dbReference type="EMBL" id="KYP51173.1"/>
    </source>
</evidence>
<keyword evidence="3" id="KW-1185">Reference proteome</keyword>
<name>A0A151S8M6_CAJCA</name>
<dbReference type="Proteomes" id="UP000075243">
    <property type="component" value="Unassembled WGS sequence"/>
</dbReference>
<keyword evidence="1" id="KW-0812">Transmembrane</keyword>
<evidence type="ECO:0000256" key="1">
    <source>
        <dbReference type="SAM" id="Phobius"/>
    </source>
</evidence>
<accession>A0A151S8M6</accession>
<gene>
    <name evidence="2" type="ORF">KK1_026982</name>
</gene>
<dbReference type="Gramene" id="C.cajan_29006.t">
    <property type="protein sequence ID" value="C.cajan_29006.t.cds1"/>
    <property type="gene ID" value="C.cajan_29006"/>
</dbReference>
<dbReference type="PANTHER" id="PTHR33116:SF78">
    <property type="entry name" value="OS12G0587133 PROTEIN"/>
    <property type="match status" value="1"/>
</dbReference>
<feature type="transmembrane region" description="Helical" evidence="1">
    <location>
        <begin position="43"/>
        <end position="65"/>
    </location>
</feature>
<dbReference type="EMBL" id="KQ483442">
    <property type="protein sequence ID" value="KYP51173.1"/>
    <property type="molecule type" value="Genomic_DNA"/>
</dbReference>
<dbReference type="STRING" id="3821.A0A151S8M6"/>
<dbReference type="PANTHER" id="PTHR33116">
    <property type="entry name" value="REVERSE TRANSCRIPTASE ZINC-BINDING DOMAIN-CONTAINING PROTEIN-RELATED-RELATED"/>
    <property type="match status" value="1"/>
</dbReference>
<keyword evidence="1" id="KW-0472">Membrane</keyword>
<sequence>MSFPFTYLRIPTGANPRRVGTWDGIVAKLSKKLAAWKHKSLSLAGRVCLINFVLTSLPLFFLSFFKMPSGVVKKVETLQRNFLWGVKEGSKKVAWVRWKKICDEKKNGGLGIKSITMFNDALLAKWRWGLWQQRGHLWVELLQSKYEGWRGLCRDEGEKNDQYGSAPVPISKITLYVFKQNGSFCFRNSSFHFPDSPKLGLKRKKKN</sequence>
<reference evidence="2" key="1">
    <citation type="journal article" date="2012" name="Nat. Biotechnol.">
        <title>Draft genome sequence of pigeonpea (Cajanus cajan), an orphan legume crop of resource-poor farmers.</title>
        <authorList>
            <person name="Varshney R.K."/>
            <person name="Chen W."/>
            <person name="Li Y."/>
            <person name="Bharti A.K."/>
            <person name="Saxena R.K."/>
            <person name="Schlueter J.A."/>
            <person name="Donoghue M.T."/>
            <person name="Azam S."/>
            <person name="Fan G."/>
            <person name="Whaley A.M."/>
            <person name="Farmer A.D."/>
            <person name="Sheridan J."/>
            <person name="Iwata A."/>
            <person name="Tuteja R."/>
            <person name="Penmetsa R.V."/>
            <person name="Wu W."/>
            <person name="Upadhyaya H.D."/>
            <person name="Yang S.P."/>
            <person name="Shah T."/>
            <person name="Saxena K.B."/>
            <person name="Michael T."/>
            <person name="McCombie W.R."/>
            <person name="Yang B."/>
            <person name="Zhang G."/>
            <person name="Yang H."/>
            <person name="Wang J."/>
            <person name="Spillane C."/>
            <person name="Cook D.R."/>
            <person name="May G.D."/>
            <person name="Xu X."/>
            <person name="Jackson S.A."/>
        </authorList>
    </citation>
    <scope>NUCLEOTIDE SEQUENCE [LARGE SCALE GENOMIC DNA]</scope>
</reference>